<evidence type="ECO:0000313" key="3">
    <source>
        <dbReference type="Proteomes" id="UP000001307"/>
    </source>
</evidence>
<evidence type="ECO:0000313" key="1">
    <source>
        <dbReference type="EMBL" id="CBY07127.1"/>
    </source>
</evidence>
<dbReference type="EMBL" id="FN653016">
    <property type="protein sequence ID" value="CBY07127.1"/>
    <property type="molecule type" value="Genomic_DNA"/>
</dbReference>
<dbReference type="Proteomes" id="UP000001307">
    <property type="component" value="Unassembled WGS sequence"/>
</dbReference>
<reference evidence="1" key="1">
    <citation type="journal article" date="2010" name="Science">
        <title>Plasticity of animal genome architecture unmasked by rapid evolution of a pelagic tunicate.</title>
        <authorList>
            <person name="Denoeud F."/>
            <person name="Henriet S."/>
            <person name="Mungpakdee S."/>
            <person name="Aury J.M."/>
            <person name="Da Silva C."/>
            <person name="Brinkmann H."/>
            <person name="Mikhaleva J."/>
            <person name="Olsen L.C."/>
            <person name="Jubin C."/>
            <person name="Canestro C."/>
            <person name="Bouquet J.M."/>
            <person name="Danks G."/>
            <person name="Poulain J."/>
            <person name="Campsteijn C."/>
            <person name="Adamski M."/>
            <person name="Cross I."/>
            <person name="Yadetie F."/>
            <person name="Muffato M."/>
            <person name="Louis A."/>
            <person name="Butcher S."/>
            <person name="Tsagkogeorga G."/>
            <person name="Konrad A."/>
            <person name="Singh S."/>
            <person name="Jensen M.F."/>
            <person name="Cong E.H."/>
            <person name="Eikeseth-Otteraa H."/>
            <person name="Noel B."/>
            <person name="Anthouard V."/>
            <person name="Porcel B.M."/>
            <person name="Kachouri-Lafond R."/>
            <person name="Nishino A."/>
            <person name="Ugolini M."/>
            <person name="Chourrout P."/>
            <person name="Nishida H."/>
            <person name="Aasland R."/>
            <person name="Huzurbazar S."/>
            <person name="Westhof E."/>
            <person name="Delsuc F."/>
            <person name="Lehrach H."/>
            <person name="Reinhardt R."/>
            <person name="Weissenbach J."/>
            <person name="Roy S.W."/>
            <person name="Artiguenave F."/>
            <person name="Postlethwait J.H."/>
            <person name="Manak J.R."/>
            <person name="Thompson E.M."/>
            <person name="Jaillon O."/>
            <person name="Du Pasquier L."/>
            <person name="Boudinot P."/>
            <person name="Liberles D.A."/>
            <person name="Volff J.N."/>
            <person name="Philippe H."/>
            <person name="Lenhard B."/>
            <person name="Roest Crollius H."/>
            <person name="Wincker P."/>
            <person name="Chourrout D."/>
        </authorList>
    </citation>
    <scope>NUCLEOTIDE SEQUENCE [LARGE SCALE GENOMIC DNA]</scope>
</reference>
<gene>
    <name evidence="1" type="ORF">GSOID_T00006213001</name>
    <name evidence="2" type="ORF">GSOID_T00019594001</name>
</gene>
<organism evidence="1">
    <name type="scientific">Oikopleura dioica</name>
    <name type="common">Tunicate</name>
    <dbReference type="NCBI Taxonomy" id="34765"/>
    <lineage>
        <taxon>Eukaryota</taxon>
        <taxon>Metazoa</taxon>
        <taxon>Chordata</taxon>
        <taxon>Tunicata</taxon>
        <taxon>Appendicularia</taxon>
        <taxon>Copelata</taxon>
        <taxon>Oikopleuridae</taxon>
        <taxon>Oikopleura</taxon>
    </lineage>
</organism>
<name>E4WU09_OIKDI</name>
<protein>
    <submittedName>
        <fullName evidence="1">Uncharacterized protein</fullName>
    </submittedName>
</protein>
<keyword evidence="3" id="KW-1185">Reference proteome</keyword>
<accession>E4WU09</accession>
<proteinExistence type="predicted"/>
<dbReference type="EMBL" id="FN655409">
    <property type="protein sequence ID" value="CBY39051.1"/>
    <property type="molecule type" value="Genomic_DNA"/>
</dbReference>
<evidence type="ECO:0000313" key="2">
    <source>
        <dbReference type="EMBL" id="CBY39051.1"/>
    </source>
</evidence>
<dbReference type="AlphaFoldDB" id="E4WU09"/>
<dbReference type="Proteomes" id="UP000011014">
    <property type="component" value="Unassembled WGS sequence"/>
</dbReference>
<sequence>MNQRKGGWGAPTGRLAADHSLCANLTAPEHGTIECDQATCALVCDPGAIANGRRRTKCRFSETKGHFWKKALGTCHTCNELVAPEFLETHCFFDGKGRKKCSLFCPWNQDMILDGEILVQKNRFKTTCRCPRPNKRECSWKGQEKIDTLTCVETPTTTGASTTFSAFPFNPEGGN</sequence>
<dbReference type="InParanoid" id="E4WU09"/>